<organism evidence="5 6">
    <name type="scientific">Acrodontium crateriforme</name>
    <dbReference type="NCBI Taxonomy" id="150365"/>
    <lineage>
        <taxon>Eukaryota</taxon>
        <taxon>Fungi</taxon>
        <taxon>Dikarya</taxon>
        <taxon>Ascomycota</taxon>
        <taxon>Pezizomycotina</taxon>
        <taxon>Dothideomycetes</taxon>
        <taxon>Dothideomycetidae</taxon>
        <taxon>Mycosphaerellales</taxon>
        <taxon>Teratosphaeriaceae</taxon>
        <taxon>Acrodontium</taxon>
    </lineage>
</organism>
<keyword evidence="1" id="KW-0456">Lyase</keyword>
<evidence type="ECO:0000256" key="1">
    <source>
        <dbReference type="PIRNR" id="PIRNR001365"/>
    </source>
</evidence>
<evidence type="ECO:0000256" key="3">
    <source>
        <dbReference type="PIRSR" id="PIRSR001365-2"/>
    </source>
</evidence>
<feature type="active site" description="Proton donor/acceptor" evidence="2">
    <location>
        <position position="159"/>
    </location>
</feature>
<dbReference type="InterPro" id="IPR002220">
    <property type="entry name" value="DapA-like"/>
</dbReference>
<evidence type="ECO:0008006" key="7">
    <source>
        <dbReference type="Google" id="ProtNLM"/>
    </source>
</evidence>
<proteinExistence type="inferred from homology"/>
<evidence type="ECO:0000313" key="6">
    <source>
        <dbReference type="Proteomes" id="UP001303373"/>
    </source>
</evidence>
<dbReference type="Proteomes" id="UP001303373">
    <property type="component" value="Chromosome 2"/>
</dbReference>
<evidence type="ECO:0000313" key="5">
    <source>
        <dbReference type="EMBL" id="WPG98772.1"/>
    </source>
</evidence>
<dbReference type="Gene3D" id="3.20.20.70">
    <property type="entry name" value="Aldolase class I"/>
    <property type="match status" value="1"/>
</dbReference>
<dbReference type="GO" id="GO:0008840">
    <property type="term" value="F:4-hydroxy-tetrahydrodipicolinate synthase activity"/>
    <property type="evidence" value="ECO:0007669"/>
    <property type="project" value="TreeGrafter"/>
</dbReference>
<dbReference type="CDD" id="cd00408">
    <property type="entry name" value="DHDPS-like"/>
    <property type="match status" value="1"/>
</dbReference>
<feature type="region of interest" description="Disordered" evidence="4">
    <location>
        <begin position="1"/>
        <end position="20"/>
    </location>
</feature>
<feature type="active site" description="Schiff-base intermediate with substrate" evidence="2">
    <location>
        <position position="188"/>
    </location>
</feature>
<evidence type="ECO:0000256" key="2">
    <source>
        <dbReference type="PIRSR" id="PIRSR001365-1"/>
    </source>
</evidence>
<feature type="binding site" evidence="3">
    <location>
        <position position="231"/>
    </location>
    <ligand>
        <name>pyruvate</name>
        <dbReference type="ChEBI" id="CHEBI:15361"/>
    </ligand>
</feature>
<evidence type="ECO:0000256" key="4">
    <source>
        <dbReference type="SAM" id="MobiDB-lite"/>
    </source>
</evidence>
<protein>
    <recommendedName>
        <fullName evidence="7">Dihydrodipicolinate synthetase</fullName>
    </recommendedName>
</protein>
<sequence length="323" mass="34261">MANSVASEVNGRSSHGQHRSLEPGIYVPTVAFFKEGEEVDIATTKKHATRLGNTGIKGIVTHGSNGEAVHLSHEERIAITRATREALDASGHREVRVVAGCGAHSTREVIRLCKDAAGSGAEFALVLPPSYYSSLLSSKQIMDHFRNVADASPIPLLIYNFPAVQSGLDLNSDIIIELAKHPNIVGVKLTCGNTGKLSRVAAATSELNFLTMGGSSDFLLQTLVAGGHGVIAGLANLSPKANVQTHQLYVDGKIKQAQAMQSVLAHGDWVAIKGGFVAVKVGLEKYFGYGGLPRQPTALPEKTAQAEIESGFAEMMDLEKSLQ</sequence>
<dbReference type="PANTHER" id="PTHR12128:SF52">
    <property type="entry name" value="4-HYDROXY-2-OXOGLUTARATE ALDOLASE, MITOCHONDRIAL-RELATED"/>
    <property type="match status" value="1"/>
</dbReference>
<dbReference type="InterPro" id="IPR013785">
    <property type="entry name" value="Aldolase_TIM"/>
</dbReference>
<name>A0AAQ3LZY9_9PEZI</name>
<dbReference type="PRINTS" id="PR00146">
    <property type="entry name" value="DHPICSNTHASE"/>
</dbReference>
<reference evidence="5 6" key="1">
    <citation type="submission" date="2023-11" db="EMBL/GenBank/DDBJ databases">
        <title>An acidophilic fungus is an integral part of prey digestion in a carnivorous sundew plant.</title>
        <authorList>
            <person name="Tsai I.J."/>
        </authorList>
    </citation>
    <scope>NUCLEOTIDE SEQUENCE [LARGE SCALE GENOMIC DNA]</scope>
    <source>
        <strain evidence="5">169a</strain>
    </source>
</reference>
<dbReference type="PIRSF" id="PIRSF001365">
    <property type="entry name" value="DHDPS"/>
    <property type="match status" value="1"/>
</dbReference>
<accession>A0AAQ3LZY9</accession>
<dbReference type="AlphaFoldDB" id="A0AAQ3LZY9"/>
<dbReference type="SUPFAM" id="SSF51569">
    <property type="entry name" value="Aldolase"/>
    <property type="match status" value="1"/>
</dbReference>
<dbReference type="EMBL" id="CP138581">
    <property type="protein sequence ID" value="WPG98772.1"/>
    <property type="molecule type" value="Genomic_DNA"/>
</dbReference>
<dbReference type="Pfam" id="PF00701">
    <property type="entry name" value="DHDPS"/>
    <property type="match status" value="1"/>
</dbReference>
<feature type="compositionally biased region" description="Polar residues" evidence="4">
    <location>
        <begin position="1"/>
        <end position="14"/>
    </location>
</feature>
<dbReference type="PANTHER" id="PTHR12128">
    <property type="entry name" value="DIHYDRODIPICOLINATE SYNTHASE"/>
    <property type="match status" value="1"/>
</dbReference>
<dbReference type="SMART" id="SM01130">
    <property type="entry name" value="DHDPS"/>
    <property type="match status" value="1"/>
</dbReference>
<gene>
    <name evidence="5" type="ORF">R9X50_00156800</name>
</gene>
<comment type="similarity">
    <text evidence="1">Belongs to the DapA family.</text>
</comment>
<keyword evidence="6" id="KW-1185">Reference proteome</keyword>